<feature type="compositionally biased region" description="Polar residues" evidence="2">
    <location>
        <begin position="675"/>
        <end position="686"/>
    </location>
</feature>
<dbReference type="AlphaFoldDB" id="A0A8H5D1F8"/>
<evidence type="ECO:0000256" key="2">
    <source>
        <dbReference type="SAM" id="MobiDB-lite"/>
    </source>
</evidence>
<reference evidence="3 4" key="1">
    <citation type="journal article" date="2020" name="ISME J.">
        <title>Uncovering the hidden diversity of litter-decomposition mechanisms in mushroom-forming fungi.</title>
        <authorList>
            <person name="Floudas D."/>
            <person name="Bentzer J."/>
            <person name="Ahren D."/>
            <person name="Johansson T."/>
            <person name="Persson P."/>
            <person name="Tunlid A."/>
        </authorList>
    </citation>
    <scope>NUCLEOTIDE SEQUENCE [LARGE SCALE GENOMIC DNA]</scope>
    <source>
        <strain evidence="3 4">CBS 291.85</strain>
    </source>
</reference>
<feature type="compositionally biased region" description="Low complexity" evidence="2">
    <location>
        <begin position="613"/>
        <end position="642"/>
    </location>
</feature>
<feature type="compositionally biased region" description="Polar residues" evidence="2">
    <location>
        <begin position="503"/>
        <end position="513"/>
    </location>
</feature>
<feature type="compositionally biased region" description="Polar residues" evidence="2">
    <location>
        <begin position="893"/>
        <end position="920"/>
    </location>
</feature>
<keyword evidence="1" id="KW-0175">Coiled coil</keyword>
<feature type="compositionally biased region" description="Polar residues" evidence="2">
    <location>
        <begin position="265"/>
        <end position="285"/>
    </location>
</feature>
<evidence type="ECO:0000256" key="1">
    <source>
        <dbReference type="SAM" id="Coils"/>
    </source>
</evidence>
<feature type="region of interest" description="Disordered" evidence="2">
    <location>
        <begin position="458"/>
        <end position="1022"/>
    </location>
</feature>
<feature type="compositionally biased region" description="Low complexity" evidence="2">
    <location>
        <begin position="785"/>
        <end position="804"/>
    </location>
</feature>
<feature type="compositionally biased region" description="Acidic residues" evidence="2">
    <location>
        <begin position="819"/>
        <end position="829"/>
    </location>
</feature>
<feature type="compositionally biased region" description="Basic and acidic residues" evidence="2">
    <location>
        <begin position="59"/>
        <end position="74"/>
    </location>
</feature>
<protein>
    <submittedName>
        <fullName evidence="3">Uncharacterized protein</fullName>
    </submittedName>
</protein>
<feature type="compositionally biased region" description="Low complexity" evidence="2">
    <location>
        <begin position="744"/>
        <end position="755"/>
    </location>
</feature>
<feature type="compositionally biased region" description="Low complexity" evidence="2">
    <location>
        <begin position="698"/>
        <end position="734"/>
    </location>
</feature>
<name>A0A8H5D1F8_9AGAR</name>
<evidence type="ECO:0000313" key="3">
    <source>
        <dbReference type="EMBL" id="KAF5351339.1"/>
    </source>
</evidence>
<dbReference type="EMBL" id="JAACJM010000071">
    <property type="protein sequence ID" value="KAF5351339.1"/>
    <property type="molecule type" value="Genomic_DNA"/>
</dbReference>
<feature type="compositionally biased region" description="Basic and acidic residues" evidence="2">
    <location>
        <begin position="421"/>
        <end position="432"/>
    </location>
</feature>
<feature type="region of interest" description="Disordered" evidence="2">
    <location>
        <begin position="53"/>
        <end position="74"/>
    </location>
</feature>
<gene>
    <name evidence="3" type="ORF">D9758_007981</name>
</gene>
<comment type="caution">
    <text evidence="3">The sequence shown here is derived from an EMBL/GenBank/DDBJ whole genome shotgun (WGS) entry which is preliminary data.</text>
</comment>
<sequence>MFKRRSPPQMTPSDRVRKLWTEFETWHKEQTFLIEQQITSALLELDTKWRQTPSKKRISKAEHEKRKKEKRQEIQKTFNGNMVREEWQNRLDKEGLQSHDWTDLTEAEQNKVEQILGADLDLDEMELPVVQDTPQTSGSLFAPPLTSDSRLGSVSDTYAVVKPGAFKAVTEEPWMQVVQKSRSDDELSLDASTTSSWGFTSGGDGHAYRSWSSEASRSSTQTSHTSSPEHQTKYLTPEVKQQSLLSAAARRLTVAAQRPSRNDSKPTTSQSLIPLSRSESLNSLDSAPEDPMAFISEPQYITSTASKSGATYIGPHVAEPSAEVDEEAEFHRFKMDIRIQKIREFHDEAALADIKLTVEIDDARRLKKSNKDYEAKLLEEHEQKMLQLRNSKEEERKAIVEAERVKRRNTMRAREQQQQQQRREPAAKAVADTKDCEIPPSVAAQFLKGLREMDGAVDPGGISDSSTIRQQQRSRKPSLFTDWMLGGSDTPTPTARVSAWAAHSSQLSQTPLESSDMFADAPLSKRGASETNSRWKTHGITDATPTKAAEVSPWSMKNVTNSIPGAWNSEPVTSQSPDVDSTPTRPEKVEKVDPPKPAAVAVTGKGKKKKGKTASVAQPAESESSSSSSKAKTATSSSSTVAPEPPSTKMTKETAAAKPAHGNNSHLFPELDRASTPSNSAKSTPMWNILPKSKLPPSSAISSSTSSSSTWSNRTSSSTATSTSTSSSQSTPATDDQQFWVPGAASRSTTSADSRINPRLLENGLPMGLSPTSKAAGKKPEPATSQPSSTGSSSILKKPGSSKSKTVKGSKKKKVTIEEVSDDEGEDPVPDGIERLPSDSRYIMQPAEEGSDMDMDMDMESGSGSHSRRAVERGSGASGKQKQKQQQEDDSYSVWNQVMASSSQDSYARSMTPSQSQGQRQGPERWIPTPQPQSRPRQESNDIWLPGGFSQPVEPDSRSWSSQPTFDWNTHAQAHSGSASGSKSGSGSGDYATWAPSAASARSPSYGRQDRRNTEPESEQDVFLSALDSLEKIVRGNEPSRNGGQSYYGNGYGGEPDTLGRLFSGVGRGLEREKNGDGGEALWHAIESFGQRGTGAAASVW</sequence>
<feature type="region of interest" description="Disordered" evidence="2">
    <location>
        <begin position="252"/>
        <end position="291"/>
    </location>
</feature>
<feature type="compositionally biased region" description="Low complexity" evidence="2">
    <location>
        <begin position="209"/>
        <end position="226"/>
    </location>
</feature>
<feature type="compositionally biased region" description="Acidic residues" evidence="2">
    <location>
        <begin position="849"/>
        <end position="859"/>
    </location>
</feature>
<dbReference type="Proteomes" id="UP000559256">
    <property type="component" value="Unassembled WGS sequence"/>
</dbReference>
<evidence type="ECO:0000313" key="4">
    <source>
        <dbReference type="Proteomes" id="UP000559256"/>
    </source>
</evidence>
<feature type="region of interest" description="Disordered" evidence="2">
    <location>
        <begin position="208"/>
        <end position="235"/>
    </location>
</feature>
<feature type="compositionally biased region" description="Polar residues" evidence="2">
    <location>
        <begin position="958"/>
        <end position="975"/>
    </location>
</feature>
<feature type="compositionally biased region" description="Basic residues" evidence="2">
    <location>
        <begin position="805"/>
        <end position="814"/>
    </location>
</feature>
<feature type="compositionally biased region" description="Basic and acidic residues" evidence="2">
    <location>
        <begin position="585"/>
        <end position="594"/>
    </location>
</feature>
<proteinExistence type="predicted"/>
<keyword evidence="4" id="KW-1185">Reference proteome</keyword>
<feature type="compositionally biased region" description="Polar residues" evidence="2">
    <location>
        <begin position="570"/>
        <end position="584"/>
    </location>
</feature>
<organism evidence="3 4">
    <name type="scientific">Tetrapyrgos nigripes</name>
    <dbReference type="NCBI Taxonomy" id="182062"/>
    <lineage>
        <taxon>Eukaryota</taxon>
        <taxon>Fungi</taxon>
        <taxon>Dikarya</taxon>
        <taxon>Basidiomycota</taxon>
        <taxon>Agaricomycotina</taxon>
        <taxon>Agaricomycetes</taxon>
        <taxon>Agaricomycetidae</taxon>
        <taxon>Agaricales</taxon>
        <taxon>Marasmiineae</taxon>
        <taxon>Marasmiaceae</taxon>
        <taxon>Tetrapyrgos</taxon>
    </lineage>
</organism>
<accession>A0A8H5D1F8</accession>
<feature type="region of interest" description="Disordered" evidence="2">
    <location>
        <begin position="408"/>
        <end position="432"/>
    </location>
</feature>
<feature type="coiled-coil region" evidence="1">
    <location>
        <begin position="363"/>
        <end position="408"/>
    </location>
</feature>
<feature type="compositionally biased region" description="Low complexity" evidence="2">
    <location>
        <begin position="976"/>
        <end position="985"/>
    </location>
</feature>
<dbReference type="OrthoDB" id="3038408at2759"/>
<feature type="region of interest" description="Disordered" evidence="2">
    <location>
        <begin position="1034"/>
        <end position="1053"/>
    </location>
</feature>
<feature type="compositionally biased region" description="Low complexity" evidence="2">
    <location>
        <begin position="995"/>
        <end position="1005"/>
    </location>
</feature>